<name>A0ACA9L0W0_9GLOM</name>
<dbReference type="EMBL" id="CAJVPW010002347">
    <property type="protein sequence ID" value="CAG8504361.1"/>
    <property type="molecule type" value="Genomic_DNA"/>
</dbReference>
<comment type="caution">
    <text evidence="1">The sequence shown here is derived from an EMBL/GenBank/DDBJ whole genome shotgun (WGS) entry which is preliminary data.</text>
</comment>
<evidence type="ECO:0000313" key="1">
    <source>
        <dbReference type="EMBL" id="CAG8504361.1"/>
    </source>
</evidence>
<reference evidence="1" key="1">
    <citation type="submission" date="2021-06" db="EMBL/GenBank/DDBJ databases">
        <authorList>
            <person name="Kallberg Y."/>
            <person name="Tangrot J."/>
            <person name="Rosling A."/>
        </authorList>
    </citation>
    <scope>NUCLEOTIDE SEQUENCE</scope>
    <source>
        <strain evidence="1">28 12/20/2015</strain>
    </source>
</reference>
<protein>
    <submittedName>
        <fullName evidence="1">14854_t:CDS:1</fullName>
    </submittedName>
</protein>
<sequence>MNVSLSEILSRASNLSANILQNPSVRQRVLPPIINQTDLDHYVDLIASINGNSRKNIQKIMAYGLFKVNVEREGNQLGEENPQVLEKAAFMIWRKCDHNEKTVYSLAKKNLRERLRIYGID</sequence>
<organism evidence="1 2">
    <name type="scientific">Cetraspora pellucida</name>
    <dbReference type="NCBI Taxonomy" id="1433469"/>
    <lineage>
        <taxon>Eukaryota</taxon>
        <taxon>Fungi</taxon>
        <taxon>Fungi incertae sedis</taxon>
        <taxon>Mucoromycota</taxon>
        <taxon>Glomeromycotina</taxon>
        <taxon>Glomeromycetes</taxon>
        <taxon>Diversisporales</taxon>
        <taxon>Gigasporaceae</taxon>
        <taxon>Cetraspora</taxon>
    </lineage>
</organism>
<proteinExistence type="predicted"/>
<gene>
    <name evidence="1" type="ORF">SPELUC_LOCUS3166</name>
</gene>
<accession>A0ACA9L0W0</accession>
<evidence type="ECO:0000313" key="2">
    <source>
        <dbReference type="Proteomes" id="UP000789366"/>
    </source>
</evidence>
<dbReference type="Proteomes" id="UP000789366">
    <property type="component" value="Unassembled WGS sequence"/>
</dbReference>
<keyword evidence="2" id="KW-1185">Reference proteome</keyword>